<dbReference type="EMBL" id="NCVQ01000001">
    <property type="protein sequence ID" value="PWZ54640.1"/>
    <property type="molecule type" value="Genomic_DNA"/>
</dbReference>
<feature type="non-terminal residue" evidence="1">
    <location>
        <position position="1"/>
    </location>
</feature>
<dbReference type="Proteomes" id="UP000251960">
    <property type="component" value="Chromosome 1"/>
</dbReference>
<proteinExistence type="predicted"/>
<accession>A0A317Y7I2</accession>
<dbReference type="AlphaFoldDB" id="A0A317Y7I2"/>
<gene>
    <name evidence="1" type="ORF">Zm00014a_032479</name>
</gene>
<reference evidence="1" key="1">
    <citation type="journal article" date="2018" name="Nat. Genet.">
        <title>Extensive intraspecific gene order and gene structural variations between Mo17 and other maize genomes.</title>
        <authorList>
            <person name="Sun S."/>
            <person name="Zhou Y."/>
            <person name="Chen J."/>
            <person name="Shi J."/>
            <person name="Zhao H."/>
            <person name="Zhao H."/>
            <person name="Song W."/>
            <person name="Zhang M."/>
            <person name="Cui Y."/>
            <person name="Dong X."/>
            <person name="Liu H."/>
            <person name="Ma X."/>
            <person name="Jiao Y."/>
            <person name="Wang B."/>
            <person name="Wei X."/>
            <person name="Stein J.C."/>
            <person name="Glaubitz J.C."/>
            <person name="Lu F."/>
            <person name="Yu G."/>
            <person name="Liang C."/>
            <person name="Fengler K."/>
            <person name="Li B."/>
            <person name="Rafalski A."/>
            <person name="Schnable P.S."/>
            <person name="Ware D.H."/>
            <person name="Buckler E.S."/>
            <person name="Lai J."/>
        </authorList>
    </citation>
    <scope>NUCLEOTIDE SEQUENCE [LARGE SCALE GENOMIC DNA]</scope>
    <source>
        <tissue evidence="1">Seedling</tissue>
    </source>
</reference>
<name>A0A317Y7I2_MAIZE</name>
<sequence>TAQALYGARSGLAQALLNRSCLGPARQTRPI</sequence>
<organism evidence="1">
    <name type="scientific">Zea mays</name>
    <name type="common">Maize</name>
    <dbReference type="NCBI Taxonomy" id="4577"/>
    <lineage>
        <taxon>Eukaryota</taxon>
        <taxon>Viridiplantae</taxon>
        <taxon>Streptophyta</taxon>
        <taxon>Embryophyta</taxon>
        <taxon>Tracheophyta</taxon>
        <taxon>Spermatophyta</taxon>
        <taxon>Magnoliopsida</taxon>
        <taxon>Liliopsida</taxon>
        <taxon>Poales</taxon>
        <taxon>Poaceae</taxon>
        <taxon>PACMAD clade</taxon>
        <taxon>Panicoideae</taxon>
        <taxon>Andropogonodae</taxon>
        <taxon>Andropogoneae</taxon>
        <taxon>Tripsacinae</taxon>
        <taxon>Zea</taxon>
    </lineage>
</organism>
<comment type="caution">
    <text evidence="1">The sequence shown here is derived from an EMBL/GenBank/DDBJ whole genome shotgun (WGS) entry which is preliminary data.</text>
</comment>
<evidence type="ECO:0000313" key="1">
    <source>
        <dbReference type="EMBL" id="PWZ54640.1"/>
    </source>
</evidence>
<protein>
    <submittedName>
        <fullName evidence="1">Uncharacterized protein</fullName>
    </submittedName>
</protein>